<organism evidence="8 9">
    <name type="scientific">Thelephora terrestris</name>
    <dbReference type="NCBI Taxonomy" id="56493"/>
    <lineage>
        <taxon>Eukaryota</taxon>
        <taxon>Fungi</taxon>
        <taxon>Dikarya</taxon>
        <taxon>Basidiomycota</taxon>
        <taxon>Agaricomycotina</taxon>
        <taxon>Agaricomycetes</taxon>
        <taxon>Thelephorales</taxon>
        <taxon>Thelephoraceae</taxon>
        <taxon>Thelephora</taxon>
    </lineage>
</organism>
<reference evidence="8" key="2">
    <citation type="submission" date="2020-11" db="EMBL/GenBank/DDBJ databases">
        <authorList>
            <consortium name="DOE Joint Genome Institute"/>
            <person name="Kuo A."/>
            <person name="Miyauchi S."/>
            <person name="Kiss E."/>
            <person name="Drula E."/>
            <person name="Kohler A."/>
            <person name="Sanchez-Garcia M."/>
            <person name="Andreopoulos B."/>
            <person name="Barry K.W."/>
            <person name="Bonito G."/>
            <person name="Buee M."/>
            <person name="Carver A."/>
            <person name="Chen C."/>
            <person name="Cichocki N."/>
            <person name="Clum A."/>
            <person name="Culley D."/>
            <person name="Crous P.W."/>
            <person name="Fauchery L."/>
            <person name="Girlanda M."/>
            <person name="Hayes R."/>
            <person name="Keri Z."/>
            <person name="Labutti K."/>
            <person name="Lipzen A."/>
            <person name="Lombard V."/>
            <person name="Magnuson J."/>
            <person name="Maillard F."/>
            <person name="Morin E."/>
            <person name="Murat C."/>
            <person name="Nolan M."/>
            <person name="Ohm R."/>
            <person name="Pangilinan J."/>
            <person name="Pereira M."/>
            <person name="Perotto S."/>
            <person name="Peter M."/>
            <person name="Riley R."/>
            <person name="Sitrit Y."/>
            <person name="Stielow B."/>
            <person name="Szollosi G."/>
            <person name="Zifcakova L."/>
            <person name="Stursova M."/>
            <person name="Spatafora J.W."/>
            <person name="Tedersoo L."/>
            <person name="Vaario L.-M."/>
            <person name="Yamada A."/>
            <person name="Yan M."/>
            <person name="Wang P."/>
            <person name="Xu J."/>
            <person name="Bruns T."/>
            <person name="Baldrian P."/>
            <person name="Vilgalys R."/>
            <person name="Henrissat B."/>
            <person name="Grigoriev I.V."/>
            <person name="Hibbett D."/>
            <person name="Nagy L.G."/>
            <person name="Martin F.M."/>
        </authorList>
    </citation>
    <scope>NUCLEOTIDE SEQUENCE</scope>
    <source>
        <strain evidence="8">UH-Tt-Lm1</strain>
    </source>
</reference>
<dbReference type="PANTHER" id="PTHR10809">
    <property type="entry name" value="VESICLE-ASSOCIATED MEMBRANE PROTEIN-ASSOCIATED PROTEIN"/>
    <property type="match status" value="1"/>
</dbReference>
<evidence type="ECO:0000256" key="6">
    <source>
        <dbReference type="SAM" id="MobiDB-lite"/>
    </source>
</evidence>
<gene>
    <name evidence="8" type="ORF">BJ322DRAFT_1111533</name>
</gene>
<dbReference type="GO" id="GO:0005789">
    <property type="term" value="C:endoplasmic reticulum membrane"/>
    <property type="evidence" value="ECO:0007669"/>
    <property type="project" value="InterPro"/>
</dbReference>
<dbReference type="PANTHER" id="PTHR10809:SF6">
    <property type="entry name" value="AT11025P-RELATED"/>
    <property type="match status" value="1"/>
</dbReference>
<evidence type="ECO:0000256" key="3">
    <source>
        <dbReference type="ARBA" id="ARBA00022692"/>
    </source>
</evidence>
<keyword evidence="5" id="KW-0472">Membrane</keyword>
<dbReference type="Gene3D" id="3.40.50.300">
    <property type="entry name" value="P-loop containing nucleotide triphosphate hydrolases"/>
    <property type="match status" value="1"/>
</dbReference>
<dbReference type="GO" id="GO:0090158">
    <property type="term" value="P:endoplasmic reticulum membrane organization"/>
    <property type="evidence" value="ECO:0007669"/>
    <property type="project" value="TreeGrafter"/>
</dbReference>
<reference evidence="8" key="1">
    <citation type="journal article" date="2020" name="Nat. Commun.">
        <title>Large-scale genome sequencing of mycorrhizal fungi provides insights into the early evolution of symbiotic traits.</title>
        <authorList>
            <person name="Miyauchi S."/>
            <person name="Kiss E."/>
            <person name="Kuo A."/>
            <person name="Drula E."/>
            <person name="Kohler A."/>
            <person name="Sanchez-Garcia M."/>
            <person name="Morin E."/>
            <person name="Andreopoulos B."/>
            <person name="Barry K.W."/>
            <person name="Bonito G."/>
            <person name="Buee M."/>
            <person name="Carver A."/>
            <person name="Chen C."/>
            <person name="Cichocki N."/>
            <person name="Clum A."/>
            <person name="Culley D."/>
            <person name="Crous P.W."/>
            <person name="Fauchery L."/>
            <person name="Girlanda M."/>
            <person name="Hayes R.D."/>
            <person name="Keri Z."/>
            <person name="LaButti K."/>
            <person name="Lipzen A."/>
            <person name="Lombard V."/>
            <person name="Magnuson J."/>
            <person name="Maillard F."/>
            <person name="Murat C."/>
            <person name="Nolan M."/>
            <person name="Ohm R.A."/>
            <person name="Pangilinan J."/>
            <person name="Pereira M.F."/>
            <person name="Perotto S."/>
            <person name="Peter M."/>
            <person name="Pfister S."/>
            <person name="Riley R."/>
            <person name="Sitrit Y."/>
            <person name="Stielow J.B."/>
            <person name="Szollosi G."/>
            <person name="Zifcakova L."/>
            <person name="Stursova M."/>
            <person name="Spatafora J.W."/>
            <person name="Tedersoo L."/>
            <person name="Vaario L.M."/>
            <person name="Yamada A."/>
            <person name="Yan M."/>
            <person name="Wang P."/>
            <person name="Xu J."/>
            <person name="Bruns T."/>
            <person name="Baldrian P."/>
            <person name="Vilgalys R."/>
            <person name="Dunand C."/>
            <person name="Henrissat B."/>
            <person name="Grigoriev I.V."/>
            <person name="Hibbett D."/>
            <person name="Nagy L.G."/>
            <person name="Martin F.M."/>
        </authorList>
    </citation>
    <scope>NUCLEOTIDE SEQUENCE</scope>
    <source>
        <strain evidence="8">UH-Tt-Lm1</strain>
    </source>
</reference>
<dbReference type="PROSITE" id="PS50202">
    <property type="entry name" value="MSP"/>
    <property type="match status" value="1"/>
</dbReference>
<dbReference type="GO" id="GO:0005886">
    <property type="term" value="C:plasma membrane"/>
    <property type="evidence" value="ECO:0007669"/>
    <property type="project" value="TreeGrafter"/>
</dbReference>
<dbReference type="InterPro" id="IPR013783">
    <property type="entry name" value="Ig-like_fold"/>
</dbReference>
<evidence type="ECO:0000256" key="5">
    <source>
        <dbReference type="ARBA" id="ARBA00023136"/>
    </source>
</evidence>
<dbReference type="InterPro" id="IPR000535">
    <property type="entry name" value="MSP_dom"/>
</dbReference>
<dbReference type="InterPro" id="IPR016763">
    <property type="entry name" value="VAP"/>
</dbReference>
<evidence type="ECO:0000259" key="7">
    <source>
        <dbReference type="PROSITE" id="PS50202"/>
    </source>
</evidence>
<dbReference type="Pfam" id="PF00635">
    <property type="entry name" value="Motile_Sperm"/>
    <property type="match status" value="1"/>
</dbReference>
<dbReference type="AlphaFoldDB" id="A0A9P6H878"/>
<keyword evidence="4" id="KW-1133">Transmembrane helix</keyword>
<dbReference type="InterPro" id="IPR008962">
    <property type="entry name" value="PapD-like_sf"/>
</dbReference>
<accession>A0A9P6H878</accession>
<protein>
    <recommendedName>
        <fullName evidence="7">MSP domain-containing protein</fullName>
    </recommendedName>
</protein>
<dbReference type="EMBL" id="WIUZ02000013">
    <property type="protein sequence ID" value="KAF9781610.1"/>
    <property type="molecule type" value="Genomic_DNA"/>
</dbReference>
<evidence type="ECO:0000256" key="1">
    <source>
        <dbReference type="ARBA" id="ARBA00004211"/>
    </source>
</evidence>
<keyword evidence="9" id="KW-1185">Reference proteome</keyword>
<dbReference type="OrthoDB" id="1534087at2759"/>
<dbReference type="Gene3D" id="2.60.40.10">
    <property type="entry name" value="Immunoglobulins"/>
    <property type="match status" value="1"/>
</dbReference>
<dbReference type="InterPro" id="IPR027417">
    <property type="entry name" value="P-loop_NTPase"/>
</dbReference>
<dbReference type="SUPFAM" id="SSF52540">
    <property type="entry name" value="P-loop containing nucleoside triphosphate hydrolases"/>
    <property type="match status" value="1"/>
</dbReference>
<keyword evidence="3" id="KW-0812">Transmembrane</keyword>
<comment type="caution">
    <text evidence="8">The sequence shown here is derived from an EMBL/GenBank/DDBJ whole genome shotgun (WGS) entry which is preliminary data.</text>
</comment>
<evidence type="ECO:0000313" key="8">
    <source>
        <dbReference type="EMBL" id="KAF9781610.1"/>
    </source>
</evidence>
<dbReference type="GO" id="GO:0033149">
    <property type="term" value="F:FFAT motif binding"/>
    <property type="evidence" value="ECO:0007669"/>
    <property type="project" value="TreeGrafter"/>
</dbReference>
<feature type="region of interest" description="Disordered" evidence="6">
    <location>
        <begin position="185"/>
        <end position="215"/>
    </location>
</feature>
<dbReference type="Proteomes" id="UP000736335">
    <property type="component" value="Unassembled WGS sequence"/>
</dbReference>
<sequence length="594" mass="65596">MNDGDQPVAFRILATNSKSYSAVPNPGRVEPRRSVRVQVTLHALEEEPSPEAQCEDEFWIESVTITFLKAVLSLAEIWNAAGIEIHSQKMRVIYMPLEGMEDPKEEWGFGAISGRSPLTHQRYTATSRSIRDSKIRGNTPFKGTGERAERGLVANADVRYVSPRQPTTRLSRKQNLDKKLADATTEINGPSALQPATHEPEAKKEPDLGNGGASRKGVADEILDLTDQVASVALFGSIGVGKSFVARSVLEHHRTKAKFGGNCHLMPCDDLPNSLAAFLERLSEAIQTNVEQLQSRLQSSPPLILLIDGVDSLLDPQGPEAEEILATIEEIGCYEHVCLVTTSRIYPYIHGFQRIEVPALSEDGARETFYNLCNLGRSSAVNTLLAKLDFHPLSIELLASYVRENDWDELMLLEKWGNDGTGAVKMRYYRRLRDAIEPMLSSPAISKLGATARDVLEAIATFPAGVEESGLERILNKAVDIREVVDVLCKFSLIYRQDGFVRMLSPFQFYFLEFMVVPAKTEEVINVRWGPNCMPAPAGLLALFGRRVAPTILVDIQEDPPNTPPAKLVSEKPLPAIPIPEPQTSCAPVAYDVE</sequence>
<feature type="compositionally biased region" description="Basic and acidic residues" evidence="6">
    <location>
        <begin position="198"/>
        <end position="207"/>
    </location>
</feature>
<name>A0A9P6H878_9AGAM</name>
<evidence type="ECO:0000313" key="9">
    <source>
        <dbReference type="Proteomes" id="UP000736335"/>
    </source>
</evidence>
<dbReference type="SUPFAM" id="SSF49354">
    <property type="entry name" value="PapD-like"/>
    <property type="match status" value="1"/>
</dbReference>
<proteinExistence type="inferred from homology"/>
<evidence type="ECO:0000256" key="4">
    <source>
        <dbReference type="ARBA" id="ARBA00022989"/>
    </source>
</evidence>
<comment type="similarity">
    <text evidence="2">Belongs to the VAMP-associated protein (VAP) (TC 9.B.17) family.</text>
</comment>
<comment type="subcellular location">
    <subcellularLocation>
        <location evidence="1">Membrane</location>
        <topology evidence="1">Single-pass type IV membrane protein</topology>
    </subcellularLocation>
</comment>
<feature type="domain" description="MSP" evidence="7">
    <location>
        <begin position="1"/>
        <end position="95"/>
    </location>
</feature>
<evidence type="ECO:0000256" key="2">
    <source>
        <dbReference type="ARBA" id="ARBA00008932"/>
    </source>
</evidence>
<dbReference type="GO" id="GO:0061817">
    <property type="term" value="P:endoplasmic reticulum-plasma membrane tethering"/>
    <property type="evidence" value="ECO:0007669"/>
    <property type="project" value="TreeGrafter"/>
</dbReference>